<evidence type="ECO:0000256" key="5">
    <source>
        <dbReference type="ARBA" id="ARBA00022516"/>
    </source>
</evidence>
<dbReference type="AlphaFoldDB" id="A0A3B0ZX30"/>
<dbReference type="InterPro" id="IPR003817">
    <property type="entry name" value="PS_Dcarbxylase"/>
</dbReference>
<dbReference type="HAMAP" id="MF_00662">
    <property type="entry name" value="PS_decarb_PSD_B_type1"/>
    <property type="match status" value="1"/>
</dbReference>
<dbReference type="Pfam" id="PF02666">
    <property type="entry name" value="PS_Dcarbxylase"/>
    <property type="match status" value="1"/>
</dbReference>
<dbReference type="GO" id="GO:0004609">
    <property type="term" value="F:phosphatidylserine decarboxylase activity"/>
    <property type="evidence" value="ECO:0007669"/>
    <property type="project" value="UniProtKB-EC"/>
</dbReference>
<dbReference type="InterPro" id="IPR033177">
    <property type="entry name" value="PSD-B"/>
</dbReference>
<accession>A0A3B0ZX30</accession>
<keyword evidence="7" id="KW-0443">Lipid metabolism</keyword>
<evidence type="ECO:0000256" key="6">
    <source>
        <dbReference type="ARBA" id="ARBA00022793"/>
    </source>
</evidence>
<evidence type="ECO:0000256" key="9">
    <source>
        <dbReference type="ARBA" id="ARBA00023209"/>
    </source>
</evidence>
<evidence type="ECO:0000256" key="11">
    <source>
        <dbReference type="ARBA" id="ARBA00023264"/>
    </source>
</evidence>
<evidence type="ECO:0000256" key="10">
    <source>
        <dbReference type="ARBA" id="ARBA00023239"/>
    </source>
</evidence>
<keyword evidence="11" id="KW-1208">Phospholipid metabolism</keyword>
<protein>
    <recommendedName>
        <fullName evidence="3">phosphatidylserine decarboxylase</fullName>
        <ecNumber evidence="3">4.1.1.65</ecNumber>
    </recommendedName>
</protein>
<keyword evidence="4" id="KW-1003">Cell membrane</keyword>
<evidence type="ECO:0000256" key="13">
    <source>
        <dbReference type="ARBA" id="ARBA00024326"/>
    </source>
</evidence>
<keyword evidence="6" id="KW-0210">Decarboxylase</keyword>
<evidence type="ECO:0000256" key="4">
    <source>
        <dbReference type="ARBA" id="ARBA00022475"/>
    </source>
</evidence>
<organism evidence="14">
    <name type="scientific">hydrothermal vent metagenome</name>
    <dbReference type="NCBI Taxonomy" id="652676"/>
    <lineage>
        <taxon>unclassified sequences</taxon>
        <taxon>metagenomes</taxon>
        <taxon>ecological metagenomes</taxon>
    </lineage>
</organism>
<dbReference type="EC" id="4.1.1.65" evidence="3"/>
<gene>
    <name evidence="14" type="ORF">MNBD_GAMMA20-2303</name>
</gene>
<evidence type="ECO:0000256" key="2">
    <source>
        <dbReference type="ARBA" id="ARBA00005189"/>
    </source>
</evidence>
<dbReference type="InterPro" id="IPR033178">
    <property type="entry name" value="PSD_type1_pro"/>
</dbReference>
<dbReference type="UniPathway" id="UPA00558"/>
<dbReference type="PANTHER" id="PTHR10067">
    <property type="entry name" value="PHOSPHATIDYLSERINE DECARBOXYLASE"/>
    <property type="match status" value="1"/>
</dbReference>
<evidence type="ECO:0000256" key="3">
    <source>
        <dbReference type="ARBA" id="ARBA00012243"/>
    </source>
</evidence>
<reference evidence="14" key="1">
    <citation type="submission" date="2018-06" db="EMBL/GenBank/DDBJ databases">
        <authorList>
            <person name="Zhirakovskaya E."/>
        </authorList>
    </citation>
    <scope>NUCLEOTIDE SEQUENCE</scope>
</reference>
<keyword evidence="8" id="KW-0472">Membrane</keyword>
<comment type="cofactor">
    <cofactor evidence="1">
        <name>pyruvate</name>
        <dbReference type="ChEBI" id="CHEBI:15361"/>
    </cofactor>
</comment>
<dbReference type="NCBIfam" id="TIGR00163">
    <property type="entry name" value="PS_decarb"/>
    <property type="match status" value="1"/>
</dbReference>
<dbReference type="EMBL" id="UOFU01000138">
    <property type="protein sequence ID" value="VAW98155.1"/>
    <property type="molecule type" value="Genomic_DNA"/>
</dbReference>
<comment type="pathway">
    <text evidence="13">Phospholipid metabolism; phosphatidylethanolamine biosynthesis.</text>
</comment>
<proteinExistence type="inferred from homology"/>
<keyword evidence="9" id="KW-0594">Phospholipid biosynthesis</keyword>
<keyword evidence="12" id="KW-0670">Pyruvate</keyword>
<evidence type="ECO:0000313" key="14">
    <source>
        <dbReference type="EMBL" id="VAW98155.1"/>
    </source>
</evidence>
<keyword evidence="5" id="KW-0444">Lipid biosynthesis</keyword>
<evidence type="ECO:0000256" key="8">
    <source>
        <dbReference type="ARBA" id="ARBA00023136"/>
    </source>
</evidence>
<evidence type="ECO:0000256" key="7">
    <source>
        <dbReference type="ARBA" id="ARBA00023098"/>
    </source>
</evidence>
<dbReference type="GO" id="GO:0006646">
    <property type="term" value="P:phosphatidylethanolamine biosynthetic process"/>
    <property type="evidence" value="ECO:0007669"/>
    <property type="project" value="UniProtKB-UniPathway"/>
</dbReference>
<name>A0A3B0ZX30_9ZZZZ</name>
<sequence>MNQHPEPSSPGLSDYLKAWPQYLLPTHALSRVMHALTRSSNPLMRRWFMRWFVKQYGVDMSLAQEPNLDSYANFNDFFTRALRPEVRPVMSDEKAIACPVDGAVSQAGPIRDGRIFQAKGQDYSLLQLLGGDEQWAKRFTDGSFATLYLSPRDYHRIHMPLAGKLTAMSHVPGRLFSVNAATARVIPRLFARNERVITYFDTEIGPMAMVLVGAIFVASIETVWAGEVTPPAGKRVRHWNYQGNDAREFTRGEEMGRFNMGSTVIVLFGRDAMQWADSVTPDAAVQMGQHLGTCQT</sequence>
<evidence type="ECO:0000256" key="1">
    <source>
        <dbReference type="ARBA" id="ARBA00001928"/>
    </source>
</evidence>
<keyword evidence="10 14" id="KW-0456">Lyase</keyword>
<dbReference type="PANTHER" id="PTHR10067:SF6">
    <property type="entry name" value="PHOSPHATIDYLSERINE DECARBOXYLASE PROENZYME, MITOCHONDRIAL"/>
    <property type="match status" value="1"/>
</dbReference>
<comment type="pathway">
    <text evidence="2">Lipid metabolism.</text>
</comment>
<evidence type="ECO:0000256" key="12">
    <source>
        <dbReference type="ARBA" id="ARBA00023317"/>
    </source>
</evidence>